<feature type="repeat" description="TPR" evidence="3">
    <location>
        <begin position="315"/>
        <end position="348"/>
    </location>
</feature>
<gene>
    <name evidence="5" type="ORF">SAMN05444148_0951</name>
</gene>
<dbReference type="InterPro" id="IPR011990">
    <property type="entry name" value="TPR-like_helical_dom_sf"/>
</dbReference>
<dbReference type="SUPFAM" id="SSF48452">
    <property type="entry name" value="TPR-like"/>
    <property type="match status" value="2"/>
</dbReference>
<dbReference type="STRING" id="1089305.SAMN05444148_0951"/>
<dbReference type="Pfam" id="PF13181">
    <property type="entry name" value="TPR_8"/>
    <property type="match status" value="1"/>
</dbReference>
<dbReference type="Gene3D" id="1.25.40.10">
    <property type="entry name" value="Tetratricopeptide repeat domain"/>
    <property type="match status" value="3"/>
</dbReference>
<protein>
    <submittedName>
        <fullName evidence="5">Tetratricopeptide repeat-containing protein</fullName>
    </submittedName>
</protein>
<dbReference type="PROSITE" id="PS50005">
    <property type="entry name" value="TPR"/>
    <property type="match status" value="2"/>
</dbReference>
<evidence type="ECO:0000256" key="2">
    <source>
        <dbReference type="ARBA" id="ARBA00022803"/>
    </source>
</evidence>
<dbReference type="Pfam" id="PF13429">
    <property type="entry name" value="TPR_15"/>
    <property type="match status" value="1"/>
</dbReference>
<dbReference type="AlphaFoldDB" id="A0A1M5MNM8"/>
<proteinExistence type="predicted"/>
<organism evidence="5 6">
    <name type="scientific">Winogradskyella jejuensis</name>
    <dbReference type="NCBI Taxonomy" id="1089305"/>
    <lineage>
        <taxon>Bacteria</taxon>
        <taxon>Pseudomonadati</taxon>
        <taxon>Bacteroidota</taxon>
        <taxon>Flavobacteriia</taxon>
        <taxon>Flavobacteriales</taxon>
        <taxon>Flavobacteriaceae</taxon>
        <taxon>Winogradskyella</taxon>
    </lineage>
</organism>
<keyword evidence="6" id="KW-1185">Reference proteome</keyword>
<dbReference type="PANTHER" id="PTHR45586:SF1">
    <property type="entry name" value="LIPOPOLYSACCHARIDE ASSEMBLY PROTEIN B"/>
    <property type="match status" value="1"/>
</dbReference>
<keyword evidence="2 3" id="KW-0802">TPR repeat</keyword>
<feature type="chain" id="PRO_5012251680" evidence="4">
    <location>
        <begin position="25"/>
        <end position="454"/>
    </location>
</feature>
<sequence length="454" mass="52192">MTKPKLNIKSLFIVLLLVPMFALGQVDFNKTPDDDLGNVTDKYQENFFEALKQKGIENYERAITALQKCLDIDNTKPVIYFELGKNYNQLKNFGAAEDALKKAISMQPDNEWFLDELYDVYYRQDDIDNAIKTVKQLVKFHPDYKQDLATLYIKKEKFNAALSVLDELDTELGPDEVRDQMRNNIYNLTGDAGDRINNLKERIAADPNNENNYLQLIYRYSQTGKVKKAYEAAKELLKVKPDSKLVHLALYKFYLEEGRTEDAVSSMKLVLNTPEIDEKVKSKVLKDFVGFVEKNPQYQKDLIEATDSTNTQKDIESLSNLGTYYLKTGDKEKALQNYKEALKQAPDDFKLLRDVILIHIDLQQYEDALKQSESALELYPAQPILYLLNGVSNINLNKPQSAIDSLEMGLDFLVENPKMERDFYIQLSEAYKLTNNNAQSKAFAKKAQAIKLQK</sequence>
<dbReference type="InterPro" id="IPR051012">
    <property type="entry name" value="CellSynth/LPSAsmb/PSIAsmb"/>
</dbReference>
<evidence type="ECO:0000256" key="3">
    <source>
        <dbReference type="PROSITE-ProRule" id="PRU00339"/>
    </source>
</evidence>
<feature type="repeat" description="TPR" evidence="3">
    <location>
        <begin position="77"/>
        <end position="110"/>
    </location>
</feature>
<reference evidence="6" key="1">
    <citation type="submission" date="2016-11" db="EMBL/GenBank/DDBJ databases">
        <authorList>
            <person name="Varghese N."/>
            <person name="Submissions S."/>
        </authorList>
    </citation>
    <scope>NUCLEOTIDE SEQUENCE [LARGE SCALE GENOMIC DNA]</scope>
    <source>
        <strain evidence="6">DSM 25330</strain>
    </source>
</reference>
<feature type="signal peptide" evidence="4">
    <location>
        <begin position="1"/>
        <end position="24"/>
    </location>
</feature>
<keyword evidence="4" id="KW-0732">Signal</keyword>
<dbReference type="OrthoDB" id="1465784at2"/>
<evidence type="ECO:0000313" key="6">
    <source>
        <dbReference type="Proteomes" id="UP000184522"/>
    </source>
</evidence>
<dbReference type="SMART" id="SM00028">
    <property type="entry name" value="TPR"/>
    <property type="match status" value="6"/>
</dbReference>
<keyword evidence="1" id="KW-0677">Repeat</keyword>
<name>A0A1M5MNM8_9FLAO</name>
<evidence type="ECO:0000313" key="5">
    <source>
        <dbReference type="EMBL" id="SHG79034.1"/>
    </source>
</evidence>
<accession>A0A1M5MNM8</accession>
<dbReference type="InterPro" id="IPR019734">
    <property type="entry name" value="TPR_rpt"/>
</dbReference>
<dbReference type="Proteomes" id="UP000184522">
    <property type="component" value="Unassembled WGS sequence"/>
</dbReference>
<dbReference type="RefSeq" id="WP_073083720.1">
    <property type="nucleotide sequence ID" value="NZ_FQWS01000001.1"/>
</dbReference>
<dbReference type="PANTHER" id="PTHR45586">
    <property type="entry name" value="TPR REPEAT-CONTAINING PROTEIN PA4667"/>
    <property type="match status" value="1"/>
</dbReference>
<evidence type="ECO:0000256" key="1">
    <source>
        <dbReference type="ARBA" id="ARBA00022737"/>
    </source>
</evidence>
<evidence type="ECO:0000256" key="4">
    <source>
        <dbReference type="SAM" id="SignalP"/>
    </source>
</evidence>
<dbReference type="PROSITE" id="PS50293">
    <property type="entry name" value="TPR_REGION"/>
    <property type="match status" value="1"/>
</dbReference>
<dbReference type="EMBL" id="FQWS01000001">
    <property type="protein sequence ID" value="SHG79034.1"/>
    <property type="molecule type" value="Genomic_DNA"/>
</dbReference>